<keyword evidence="2" id="KW-0732">Signal</keyword>
<reference evidence="3 4" key="1">
    <citation type="submission" date="2019-03" db="EMBL/GenBank/DDBJ databases">
        <title>Genomic Encyclopedia of Type Strains, Phase IV (KMG-IV): sequencing the most valuable type-strain genomes for metagenomic binning, comparative biology and taxonomic classification.</title>
        <authorList>
            <person name="Goeker M."/>
        </authorList>
    </citation>
    <scope>NUCLEOTIDE SEQUENCE [LARGE SCALE GENOMIC DNA]</scope>
    <source>
        <strain evidence="3 4">DSM 21667</strain>
    </source>
</reference>
<evidence type="ECO:0000256" key="2">
    <source>
        <dbReference type="SAM" id="SignalP"/>
    </source>
</evidence>
<name>A0A4R6YM55_9GAMM</name>
<keyword evidence="4" id="KW-1185">Reference proteome</keyword>
<dbReference type="RefSeq" id="WP_133821510.1">
    <property type="nucleotide sequence ID" value="NZ_SNZH01000021.1"/>
</dbReference>
<feature type="region of interest" description="Disordered" evidence="1">
    <location>
        <begin position="46"/>
        <end position="78"/>
    </location>
</feature>
<proteinExistence type="predicted"/>
<evidence type="ECO:0000313" key="4">
    <source>
        <dbReference type="Proteomes" id="UP000295293"/>
    </source>
</evidence>
<evidence type="ECO:0000256" key="1">
    <source>
        <dbReference type="SAM" id="MobiDB-lite"/>
    </source>
</evidence>
<evidence type="ECO:0000313" key="3">
    <source>
        <dbReference type="EMBL" id="TDR38417.1"/>
    </source>
</evidence>
<feature type="compositionally biased region" description="Low complexity" evidence="1">
    <location>
        <begin position="62"/>
        <end position="71"/>
    </location>
</feature>
<sequence>MKRFRRHRWSTRLSLLAMVALLWTQMALASHPACTLASMALAESGIGHADHGGPPPEPCHPAPAADASSPACESHCSRSELSPDVSRVLAVPALGLLPAIPVVSVQHLPHDPDAAQAPGPLRSWHRPTAHPASLLLI</sequence>
<dbReference type="OrthoDB" id="6023277at2"/>
<accession>A0A4R6YM55</accession>
<protein>
    <recommendedName>
        <fullName evidence="5">DUF2946 family protein</fullName>
    </recommendedName>
</protein>
<dbReference type="Proteomes" id="UP000295293">
    <property type="component" value="Unassembled WGS sequence"/>
</dbReference>
<dbReference type="AlphaFoldDB" id="A0A4R6YM55"/>
<comment type="caution">
    <text evidence="3">The sequence shown here is derived from an EMBL/GenBank/DDBJ whole genome shotgun (WGS) entry which is preliminary data.</text>
</comment>
<evidence type="ECO:0008006" key="5">
    <source>
        <dbReference type="Google" id="ProtNLM"/>
    </source>
</evidence>
<organism evidence="3 4">
    <name type="scientific">Tahibacter aquaticus</name>
    <dbReference type="NCBI Taxonomy" id="520092"/>
    <lineage>
        <taxon>Bacteria</taxon>
        <taxon>Pseudomonadati</taxon>
        <taxon>Pseudomonadota</taxon>
        <taxon>Gammaproteobacteria</taxon>
        <taxon>Lysobacterales</taxon>
        <taxon>Rhodanobacteraceae</taxon>
        <taxon>Tahibacter</taxon>
    </lineage>
</organism>
<feature type="signal peptide" evidence="2">
    <location>
        <begin position="1"/>
        <end position="29"/>
    </location>
</feature>
<gene>
    <name evidence="3" type="ORF">DFR29_12189</name>
</gene>
<feature type="chain" id="PRO_5020190817" description="DUF2946 family protein" evidence="2">
    <location>
        <begin position="30"/>
        <end position="137"/>
    </location>
</feature>
<dbReference type="EMBL" id="SNZH01000021">
    <property type="protein sequence ID" value="TDR38417.1"/>
    <property type="molecule type" value="Genomic_DNA"/>
</dbReference>